<keyword evidence="3" id="KW-1185">Reference proteome</keyword>
<dbReference type="InterPro" id="IPR003593">
    <property type="entry name" value="AAA+_ATPase"/>
</dbReference>
<proteinExistence type="predicted"/>
<dbReference type="EMBL" id="JACRYT010000008">
    <property type="protein sequence ID" value="MBC6680004.1"/>
    <property type="molecule type" value="Genomic_DNA"/>
</dbReference>
<dbReference type="InterPro" id="IPR027417">
    <property type="entry name" value="P-loop_NTPase"/>
</dbReference>
<name>A0A923NK61_9FIRM</name>
<dbReference type="RefSeq" id="WP_187303106.1">
    <property type="nucleotide sequence ID" value="NZ_CBCTON010000018.1"/>
</dbReference>
<dbReference type="Proteomes" id="UP000602647">
    <property type="component" value="Unassembled WGS sequence"/>
</dbReference>
<feature type="domain" description="AAA+ ATPase" evidence="1">
    <location>
        <begin position="202"/>
        <end position="323"/>
    </location>
</feature>
<dbReference type="Gene3D" id="3.40.50.300">
    <property type="entry name" value="P-loop containing nucleotide triphosphate hydrolases"/>
    <property type="match status" value="1"/>
</dbReference>
<gene>
    <name evidence="2" type="ORF">H9L42_09190</name>
</gene>
<dbReference type="SUPFAM" id="SSF52540">
    <property type="entry name" value="P-loop containing nucleoside triphosphate hydrolases"/>
    <property type="match status" value="1"/>
</dbReference>
<comment type="caution">
    <text evidence="2">The sequence shown here is derived from an EMBL/GenBank/DDBJ whole genome shotgun (WGS) entry which is preliminary data.</text>
</comment>
<accession>A0A923NK61</accession>
<evidence type="ECO:0000259" key="1">
    <source>
        <dbReference type="SMART" id="SM00382"/>
    </source>
</evidence>
<organism evidence="2 3">
    <name type="scientific">Zhenpiania hominis</name>
    <dbReference type="NCBI Taxonomy" id="2763644"/>
    <lineage>
        <taxon>Bacteria</taxon>
        <taxon>Bacillati</taxon>
        <taxon>Bacillota</taxon>
        <taxon>Clostridia</taxon>
        <taxon>Peptostreptococcales</taxon>
        <taxon>Anaerovoracaceae</taxon>
        <taxon>Zhenpiania</taxon>
    </lineage>
</organism>
<evidence type="ECO:0000313" key="2">
    <source>
        <dbReference type="EMBL" id="MBC6680004.1"/>
    </source>
</evidence>
<dbReference type="PANTHER" id="PTHR42935">
    <property type="entry name" value="SLR0930 PROTEIN"/>
    <property type="match status" value="1"/>
</dbReference>
<dbReference type="CDD" id="cd00009">
    <property type="entry name" value="AAA"/>
    <property type="match status" value="1"/>
</dbReference>
<dbReference type="InterPro" id="IPR008533">
    <property type="entry name" value="DUF815"/>
</dbReference>
<reference evidence="2" key="1">
    <citation type="submission" date="2020-08" db="EMBL/GenBank/DDBJ databases">
        <title>Genome public.</title>
        <authorList>
            <person name="Liu C."/>
            <person name="Sun Q."/>
        </authorList>
    </citation>
    <scope>NUCLEOTIDE SEQUENCE</scope>
    <source>
        <strain evidence="2">BX12</strain>
    </source>
</reference>
<dbReference type="SMART" id="SM00382">
    <property type="entry name" value="AAA"/>
    <property type="match status" value="1"/>
</dbReference>
<dbReference type="GO" id="GO:0005524">
    <property type="term" value="F:ATP binding"/>
    <property type="evidence" value="ECO:0007669"/>
    <property type="project" value="UniProtKB-KW"/>
</dbReference>
<dbReference type="AlphaFoldDB" id="A0A923NK61"/>
<dbReference type="PANTHER" id="PTHR42935:SF1">
    <property type="entry name" value="SLR0930 PROTEIN"/>
    <property type="match status" value="1"/>
</dbReference>
<protein>
    <submittedName>
        <fullName evidence="2">ATP-binding protein</fullName>
    </submittedName>
</protein>
<sequence length="397" mass="44850">MKKKLAELNIKLSALSIFRDLLRDPVIAAFQNLMAALEDKELLQQVYAYGEFVSCLYQKESNLSTYIRNLILNDENFYVKEKAAEAPVSQTVETALKKELDTLEKLSAVTSEAVKSVIAYKGFLPDWETTPFDFHYEYRERIHRLPYTGYGIYAKYTVFHLENGSIQPVKHPDTQSLSQLFGYERERGLILKNTEALLSGEGASNMLLYGDAGTGKSSTIKAVCNHYGPQGLRLIEVKKNELFRIPYLVEELSANPLKFVLFIDDLSFSSNDDNFSALKAILEGSVSTCGKNIAIYATSNRRHLVKETMGDRAGDELHVNDTLQETMSLAARFGLTITYQRPDKEEYLAIVKNLAREYGLDVPEKELFRKAEAHALRCGGRSPRVAKQFIELQKIGI</sequence>
<evidence type="ECO:0000313" key="3">
    <source>
        <dbReference type="Proteomes" id="UP000602647"/>
    </source>
</evidence>
<dbReference type="Pfam" id="PF05673">
    <property type="entry name" value="DUF815"/>
    <property type="match status" value="1"/>
</dbReference>
<keyword evidence="2" id="KW-0547">Nucleotide-binding</keyword>
<keyword evidence="2" id="KW-0067">ATP-binding</keyword>